<organism evidence="2 3">
    <name type="scientific">Periconia macrospinosa</name>
    <dbReference type="NCBI Taxonomy" id="97972"/>
    <lineage>
        <taxon>Eukaryota</taxon>
        <taxon>Fungi</taxon>
        <taxon>Dikarya</taxon>
        <taxon>Ascomycota</taxon>
        <taxon>Pezizomycotina</taxon>
        <taxon>Dothideomycetes</taxon>
        <taxon>Pleosporomycetidae</taxon>
        <taxon>Pleosporales</taxon>
        <taxon>Massarineae</taxon>
        <taxon>Periconiaceae</taxon>
        <taxon>Periconia</taxon>
    </lineage>
</organism>
<dbReference type="OrthoDB" id="4850648at2759"/>
<feature type="compositionally biased region" description="Basic and acidic residues" evidence="1">
    <location>
        <begin position="56"/>
        <end position="70"/>
    </location>
</feature>
<dbReference type="AlphaFoldDB" id="A0A2V1DER0"/>
<evidence type="ECO:0000313" key="2">
    <source>
        <dbReference type="EMBL" id="PVH96600.1"/>
    </source>
</evidence>
<feature type="compositionally biased region" description="Basic residues" evidence="1">
    <location>
        <begin position="39"/>
        <end position="55"/>
    </location>
</feature>
<keyword evidence="3" id="KW-1185">Reference proteome</keyword>
<proteinExistence type="predicted"/>
<reference evidence="2 3" key="1">
    <citation type="journal article" date="2018" name="Sci. Rep.">
        <title>Comparative genomics provides insights into the lifestyle and reveals functional heterogeneity of dark septate endophytic fungi.</title>
        <authorList>
            <person name="Knapp D.G."/>
            <person name="Nemeth J.B."/>
            <person name="Barry K."/>
            <person name="Hainaut M."/>
            <person name="Henrissat B."/>
            <person name="Johnson J."/>
            <person name="Kuo A."/>
            <person name="Lim J.H.P."/>
            <person name="Lipzen A."/>
            <person name="Nolan M."/>
            <person name="Ohm R.A."/>
            <person name="Tamas L."/>
            <person name="Grigoriev I.V."/>
            <person name="Spatafora J.W."/>
            <person name="Nagy L.G."/>
            <person name="Kovacs G.M."/>
        </authorList>
    </citation>
    <scope>NUCLEOTIDE SEQUENCE [LARGE SCALE GENOMIC DNA]</scope>
    <source>
        <strain evidence="2 3">DSE2036</strain>
    </source>
</reference>
<dbReference type="STRING" id="97972.A0A2V1DER0"/>
<name>A0A2V1DER0_9PLEO</name>
<gene>
    <name evidence="2" type="ORF">DM02DRAFT_115159</name>
</gene>
<protein>
    <recommendedName>
        <fullName evidence="4">HNH domain-containing protein</fullName>
    </recommendedName>
</protein>
<dbReference type="Proteomes" id="UP000244855">
    <property type="component" value="Unassembled WGS sequence"/>
</dbReference>
<sequence length="304" mass="34334">MAHGIPPDEQQNYNHFLDCLSEPILRALAIPSDQDSDLRRKRRGRKERRRGKGKKKGGEEEKGGEGKGDEVDSGVGEMVVGTEDRRGDGDEGEEEGEQGDDLGEFIEFLSSQIFPTLPTPLRTLTHKTYLTSNKLQTLYPTPLPPTTISHLTTHIPPTAIDILESSSLLPPQSDTTDVQNFFTPVLNTYLTAITAPPPIWSTTRTSECELCGRGWIPLTYHHLIPRSTHERVLKRKWHKEEVLNSVMWLCRACHSFVHRLASNEELAKGFYTVELVREGGKDGEKRDEVDGWVKWVGGVRWKSR</sequence>
<dbReference type="PANTHER" id="PTHR37827:SF1">
    <property type="entry name" value="HNH DOMAIN-CONTAINING PROTEIN"/>
    <property type="match status" value="1"/>
</dbReference>
<accession>A0A2V1DER0</accession>
<feature type="region of interest" description="Disordered" evidence="1">
    <location>
        <begin position="27"/>
        <end position="98"/>
    </location>
</feature>
<dbReference type="EMBL" id="KZ805460">
    <property type="protein sequence ID" value="PVH96600.1"/>
    <property type="molecule type" value="Genomic_DNA"/>
</dbReference>
<dbReference type="PANTHER" id="PTHR37827">
    <property type="entry name" value="TUDOR DOMAIN-CONTAINING PROTEIN"/>
    <property type="match status" value="1"/>
</dbReference>
<evidence type="ECO:0000256" key="1">
    <source>
        <dbReference type="SAM" id="MobiDB-lite"/>
    </source>
</evidence>
<evidence type="ECO:0000313" key="3">
    <source>
        <dbReference type="Proteomes" id="UP000244855"/>
    </source>
</evidence>
<evidence type="ECO:0008006" key="4">
    <source>
        <dbReference type="Google" id="ProtNLM"/>
    </source>
</evidence>